<dbReference type="InterPro" id="IPR008622">
    <property type="entry name" value="FliT"/>
</dbReference>
<sequence length="107" mass="11997">MSNLRFLERYKDMERLSRDMLNAASQADWDTLVALEQSRTSIEQELKLVDTLSWQGAHGLQKRMLLESILAIDADTRALADSGMKGLQAQLGSIDTGKKLKKTYGLP</sequence>
<comment type="subcellular location">
    <subcellularLocation>
        <location evidence="1">Cytoplasm</location>
        <location evidence="1">Cytosol</location>
    </subcellularLocation>
</comment>
<evidence type="ECO:0000256" key="2">
    <source>
        <dbReference type="ARBA" id="ARBA00022490"/>
    </source>
</evidence>
<dbReference type="OrthoDB" id="8527993at2"/>
<keyword evidence="3" id="KW-1005">Bacterial flagellum biogenesis</keyword>
<dbReference type="Pfam" id="PF05400">
    <property type="entry name" value="FliT"/>
    <property type="match status" value="1"/>
</dbReference>
<accession>A0A3A3FQW9</accession>
<dbReference type="Proteomes" id="UP000265955">
    <property type="component" value="Unassembled WGS sequence"/>
</dbReference>
<gene>
    <name evidence="6" type="ORF">D3871_08900</name>
</gene>
<evidence type="ECO:0000256" key="5">
    <source>
        <dbReference type="ARBA" id="ARBA00093797"/>
    </source>
</evidence>
<dbReference type="Gene3D" id="1.20.58.380">
    <property type="entry name" value="Flagellar protein flit"/>
    <property type="match status" value="1"/>
</dbReference>
<keyword evidence="2" id="KW-0963">Cytoplasm</keyword>
<keyword evidence="6" id="KW-0282">Flagellum</keyword>
<evidence type="ECO:0000313" key="7">
    <source>
        <dbReference type="Proteomes" id="UP000265955"/>
    </source>
</evidence>
<comment type="caution">
    <text evidence="6">The sequence shown here is derived from an EMBL/GenBank/DDBJ whole genome shotgun (WGS) entry which is preliminary data.</text>
</comment>
<name>A0A3A3FQW9_9BURK</name>
<dbReference type="GO" id="GO:0044781">
    <property type="term" value="P:bacterial-type flagellum organization"/>
    <property type="evidence" value="ECO:0007669"/>
    <property type="project" value="UniProtKB-KW"/>
</dbReference>
<evidence type="ECO:0000256" key="1">
    <source>
        <dbReference type="ARBA" id="ARBA00004514"/>
    </source>
</evidence>
<dbReference type="AlphaFoldDB" id="A0A3A3FQW9"/>
<keyword evidence="6" id="KW-0969">Cilium</keyword>
<reference evidence="7" key="1">
    <citation type="submission" date="2018-09" db="EMBL/GenBank/DDBJ databases">
        <authorList>
            <person name="Zhu H."/>
        </authorList>
    </citation>
    <scope>NUCLEOTIDE SEQUENCE [LARGE SCALE GENOMIC DNA]</scope>
    <source>
        <strain evidence="7">K1R23-30</strain>
    </source>
</reference>
<protein>
    <recommendedName>
        <fullName evidence="5">Flagellar protein FliT</fullName>
    </recommendedName>
</protein>
<keyword evidence="4" id="KW-0143">Chaperone</keyword>
<proteinExistence type="predicted"/>
<dbReference type="EMBL" id="QYUO01000001">
    <property type="protein sequence ID" value="RJF98612.1"/>
    <property type="molecule type" value="Genomic_DNA"/>
</dbReference>
<evidence type="ECO:0000256" key="3">
    <source>
        <dbReference type="ARBA" id="ARBA00022795"/>
    </source>
</evidence>
<keyword evidence="7" id="KW-1185">Reference proteome</keyword>
<evidence type="ECO:0000313" key="6">
    <source>
        <dbReference type="EMBL" id="RJF98612.1"/>
    </source>
</evidence>
<keyword evidence="6" id="KW-0966">Cell projection</keyword>
<organism evidence="6 7">
    <name type="scientific">Noviherbaspirillum saxi</name>
    <dbReference type="NCBI Taxonomy" id="2320863"/>
    <lineage>
        <taxon>Bacteria</taxon>
        <taxon>Pseudomonadati</taxon>
        <taxon>Pseudomonadota</taxon>
        <taxon>Betaproteobacteria</taxon>
        <taxon>Burkholderiales</taxon>
        <taxon>Oxalobacteraceae</taxon>
        <taxon>Noviherbaspirillum</taxon>
    </lineage>
</organism>
<dbReference type="RefSeq" id="WP_119768561.1">
    <property type="nucleotide sequence ID" value="NZ_QYUO01000001.1"/>
</dbReference>
<evidence type="ECO:0000256" key="4">
    <source>
        <dbReference type="ARBA" id="ARBA00023186"/>
    </source>
</evidence>